<name>A0ACA9RPU6_9GLOM</name>
<feature type="non-terminal residue" evidence="1">
    <location>
        <position position="1"/>
    </location>
</feature>
<keyword evidence="2" id="KW-1185">Reference proteome</keyword>
<reference evidence="1" key="1">
    <citation type="submission" date="2021-06" db="EMBL/GenBank/DDBJ databases">
        <authorList>
            <person name="Kallberg Y."/>
            <person name="Tangrot J."/>
            <person name="Rosling A."/>
        </authorList>
    </citation>
    <scope>NUCLEOTIDE SEQUENCE</scope>
    <source>
        <strain evidence="1">MA461A</strain>
    </source>
</reference>
<feature type="non-terminal residue" evidence="1">
    <location>
        <position position="43"/>
    </location>
</feature>
<gene>
    <name evidence="1" type="ORF">RPERSI_LOCUS21612</name>
</gene>
<dbReference type="EMBL" id="CAJVQC010063729">
    <property type="protein sequence ID" value="CAG8803901.1"/>
    <property type="molecule type" value="Genomic_DNA"/>
</dbReference>
<dbReference type="Proteomes" id="UP000789920">
    <property type="component" value="Unassembled WGS sequence"/>
</dbReference>
<evidence type="ECO:0000313" key="1">
    <source>
        <dbReference type="EMBL" id="CAG8803901.1"/>
    </source>
</evidence>
<sequence length="43" mass="5073">QKTLGISLKHLVNEICKVKITFRETFDCMRFEGNFNTIVRLTQ</sequence>
<proteinExistence type="predicted"/>
<evidence type="ECO:0000313" key="2">
    <source>
        <dbReference type="Proteomes" id="UP000789920"/>
    </source>
</evidence>
<accession>A0ACA9RPU6</accession>
<organism evidence="1 2">
    <name type="scientific">Racocetra persica</name>
    <dbReference type="NCBI Taxonomy" id="160502"/>
    <lineage>
        <taxon>Eukaryota</taxon>
        <taxon>Fungi</taxon>
        <taxon>Fungi incertae sedis</taxon>
        <taxon>Mucoromycota</taxon>
        <taxon>Glomeromycotina</taxon>
        <taxon>Glomeromycetes</taxon>
        <taxon>Diversisporales</taxon>
        <taxon>Gigasporaceae</taxon>
        <taxon>Racocetra</taxon>
    </lineage>
</organism>
<comment type="caution">
    <text evidence="1">The sequence shown here is derived from an EMBL/GenBank/DDBJ whole genome shotgun (WGS) entry which is preliminary data.</text>
</comment>
<protein>
    <submittedName>
        <fullName evidence="1">26931_t:CDS:1</fullName>
    </submittedName>
</protein>